<gene>
    <name evidence="2" type="ORF">DFH94DRAFT_683614</name>
</gene>
<reference evidence="2" key="1">
    <citation type="submission" date="2019-10" db="EMBL/GenBank/DDBJ databases">
        <authorList>
            <consortium name="DOE Joint Genome Institute"/>
            <person name="Kuo A."/>
            <person name="Miyauchi S."/>
            <person name="Kiss E."/>
            <person name="Drula E."/>
            <person name="Kohler A."/>
            <person name="Sanchez-Garcia M."/>
            <person name="Andreopoulos B."/>
            <person name="Barry K.W."/>
            <person name="Bonito G."/>
            <person name="Buee M."/>
            <person name="Carver A."/>
            <person name="Chen C."/>
            <person name="Cichocki N."/>
            <person name="Clum A."/>
            <person name="Culley D."/>
            <person name="Crous P.W."/>
            <person name="Fauchery L."/>
            <person name="Girlanda M."/>
            <person name="Hayes R."/>
            <person name="Keri Z."/>
            <person name="LaButti K."/>
            <person name="Lipzen A."/>
            <person name="Lombard V."/>
            <person name="Magnuson J."/>
            <person name="Maillard F."/>
            <person name="Morin E."/>
            <person name="Murat C."/>
            <person name="Nolan M."/>
            <person name="Ohm R."/>
            <person name="Pangilinan J."/>
            <person name="Pereira M."/>
            <person name="Perotto S."/>
            <person name="Peter M."/>
            <person name="Riley R."/>
            <person name="Sitrit Y."/>
            <person name="Stielow B."/>
            <person name="Szollosi G."/>
            <person name="Zifcakova L."/>
            <person name="Stursova M."/>
            <person name="Spatafora J.W."/>
            <person name="Tedersoo L."/>
            <person name="Vaario L.-M."/>
            <person name="Yamada A."/>
            <person name="Yan M."/>
            <person name="Wang P."/>
            <person name="Xu J."/>
            <person name="Bruns T."/>
            <person name="Baldrian P."/>
            <person name="Vilgalys R."/>
            <person name="Henrissat B."/>
            <person name="Grigoriev I.V."/>
            <person name="Hibbett D."/>
            <person name="Nagy L.G."/>
            <person name="Martin F.M."/>
        </authorList>
    </citation>
    <scope>NUCLEOTIDE SEQUENCE</scope>
    <source>
        <strain evidence="2">Prilba</strain>
    </source>
</reference>
<organism evidence="2 3">
    <name type="scientific">Russula ochroleuca</name>
    <dbReference type="NCBI Taxonomy" id="152965"/>
    <lineage>
        <taxon>Eukaryota</taxon>
        <taxon>Fungi</taxon>
        <taxon>Dikarya</taxon>
        <taxon>Basidiomycota</taxon>
        <taxon>Agaricomycotina</taxon>
        <taxon>Agaricomycetes</taxon>
        <taxon>Russulales</taxon>
        <taxon>Russulaceae</taxon>
        <taxon>Russula</taxon>
    </lineage>
</organism>
<accession>A0A9P5T6M0</accession>
<protein>
    <submittedName>
        <fullName evidence="2">Uncharacterized protein</fullName>
    </submittedName>
</protein>
<dbReference type="Proteomes" id="UP000759537">
    <property type="component" value="Unassembled WGS sequence"/>
</dbReference>
<keyword evidence="1" id="KW-0472">Membrane</keyword>
<evidence type="ECO:0000313" key="2">
    <source>
        <dbReference type="EMBL" id="KAF8476664.1"/>
    </source>
</evidence>
<evidence type="ECO:0000256" key="1">
    <source>
        <dbReference type="SAM" id="Phobius"/>
    </source>
</evidence>
<keyword evidence="1" id="KW-0812">Transmembrane</keyword>
<dbReference type="EMBL" id="WHVB01000014">
    <property type="protein sequence ID" value="KAF8476664.1"/>
    <property type="molecule type" value="Genomic_DNA"/>
</dbReference>
<reference evidence="2" key="2">
    <citation type="journal article" date="2020" name="Nat. Commun.">
        <title>Large-scale genome sequencing of mycorrhizal fungi provides insights into the early evolution of symbiotic traits.</title>
        <authorList>
            <person name="Miyauchi S."/>
            <person name="Kiss E."/>
            <person name="Kuo A."/>
            <person name="Drula E."/>
            <person name="Kohler A."/>
            <person name="Sanchez-Garcia M."/>
            <person name="Morin E."/>
            <person name="Andreopoulos B."/>
            <person name="Barry K.W."/>
            <person name="Bonito G."/>
            <person name="Buee M."/>
            <person name="Carver A."/>
            <person name="Chen C."/>
            <person name="Cichocki N."/>
            <person name="Clum A."/>
            <person name="Culley D."/>
            <person name="Crous P.W."/>
            <person name="Fauchery L."/>
            <person name="Girlanda M."/>
            <person name="Hayes R.D."/>
            <person name="Keri Z."/>
            <person name="LaButti K."/>
            <person name="Lipzen A."/>
            <person name="Lombard V."/>
            <person name="Magnuson J."/>
            <person name="Maillard F."/>
            <person name="Murat C."/>
            <person name="Nolan M."/>
            <person name="Ohm R.A."/>
            <person name="Pangilinan J."/>
            <person name="Pereira M.F."/>
            <person name="Perotto S."/>
            <person name="Peter M."/>
            <person name="Pfister S."/>
            <person name="Riley R."/>
            <person name="Sitrit Y."/>
            <person name="Stielow J.B."/>
            <person name="Szollosi G."/>
            <person name="Zifcakova L."/>
            <person name="Stursova M."/>
            <person name="Spatafora J.W."/>
            <person name="Tedersoo L."/>
            <person name="Vaario L.M."/>
            <person name="Yamada A."/>
            <person name="Yan M."/>
            <person name="Wang P."/>
            <person name="Xu J."/>
            <person name="Bruns T."/>
            <person name="Baldrian P."/>
            <person name="Vilgalys R."/>
            <person name="Dunand C."/>
            <person name="Henrissat B."/>
            <person name="Grigoriev I.V."/>
            <person name="Hibbett D."/>
            <person name="Nagy L.G."/>
            <person name="Martin F.M."/>
        </authorList>
    </citation>
    <scope>NUCLEOTIDE SEQUENCE</scope>
    <source>
        <strain evidence="2">Prilba</strain>
    </source>
</reference>
<keyword evidence="3" id="KW-1185">Reference proteome</keyword>
<evidence type="ECO:0000313" key="3">
    <source>
        <dbReference type="Proteomes" id="UP000759537"/>
    </source>
</evidence>
<dbReference type="OrthoDB" id="3138521at2759"/>
<name>A0A9P5T6M0_9AGAM</name>
<comment type="caution">
    <text evidence="2">The sequence shown here is derived from an EMBL/GenBank/DDBJ whole genome shotgun (WGS) entry which is preliminary data.</text>
</comment>
<keyword evidence="1" id="KW-1133">Transmembrane helix</keyword>
<dbReference type="AlphaFoldDB" id="A0A9P5T6M0"/>
<feature type="transmembrane region" description="Helical" evidence="1">
    <location>
        <begin position="97"/>
        <end position="116"/>
    </location>
</feature>
<sequence>MSTLLPSAKALMTHADDPRHIVYATWVIPKFFPYMRDLLNELTKQPAQENFARSLMDAVFAQPNNTGCPCLMLTEKLRTAFKIYGERGMSIADNRTWSAVSVAMIYFILVTDFHFAGPMSDQMKANHLAQLRVLTFAGPKLPAHFLQ</sequence>
<proteinExistence type="predicted"/>